<keyword evidence="5" id="KW-1185">Reference proteome</keyword>
<dbReference type="Proteomes" id="UP000245119">
    <property type="component" value="Linkage Group LG3"/>
</dbReference>
<evidence type="ECO:0000313" key="4">
    <source>
        <dbReference type="EMBL" id="PVD33490.1"/>
    </source>
</evidence>
<evidence type="ECO:0000256" key="1">
    <source>
        <dbReference type="ARBA" id="ARBA00022737"/>
    </source>
</evidence>
<feature type="repeat" description="ANK" evidence="3">
    <location>
        <begin position="802"/>
        <end position="834"/>
    </location>
</feature>
<dbReference type="STRING" id="400727.A0A2T7PJC3"/>
<keyword evidence="2 3" id="KW-0040">ANK repeat</keyword>
<comment type="caution">
    <text evidence="4">The sequence shown here is derived from an EMBL/GenBank/DDBJ whole genome shotgun (WGS) entry which is preliminary data.</text>
</comment>
<reference evidence="4 5" key="1">
    <citation type="submission" date="2018-04" db="EMBL/GenBank/DDBJ databases">
        <title>The genome of golden apple snail Pomacea canaliculata provides insight into stress tolerance and invasive adaptation.</title>
        <authorList>
            <person name="Liu C."/>
            <person name="Liu B."/>
            <person name="Ren Y."/>
            <person name="Zhang Y."/>
            <person name="Wang H."/>
            <person name="Li S."/>
            <person name="Jiang F."/>
            <person name="Yin L."/>
            <person name="Zhang G."/>
            <person name="Qian W."/>
            <person name="Fan W."/>
        </authorList>
    </citation>
    <scope>NUCLEOTIDE SEQUENCE [LARGE SCALE GENOMIC DNA]</scope>
    <source>
        <strain evidence="4">SZHN2017</strain>
        <tissue evidence="4">Muscle</tissue>
    </source>
</reference>
<feature type="repeat" description="ANK" evidence="3">
    <location>
        <begin position="319"/>
        <end position="351"/>
    </location>
</feature>
<dbReference type="InterPro" id="IPR002110">
    <property type="entry name" value="Ankyrin_rpt"/>
</dbReference>
<gene>
    <name evidence="4" type="ORF">C0Q70_04746</name>
</gene>
<dbReference type="PRINTS" id="PR01415">
    <property type="entry name" value="ANKYRIN"/>
</dbReference>
<organism evidence="4 5">
    <name type="scientific">Pomacea canaliculata</name>
    <name type="common">Golden apple snail</name>
    <dbReference type="NCBI Taxonomy" id="400727"/>
    <lineage>
        <taxon>Eukaryota</taxon>
        <taxon>Metazoa</taxon>
        <taxon>Spiralia</taxon>
        <taxon>Lophotrochozoa</taxon>
        <taxon>Mollusca</taxon>
        <taxon>Gastropoda</taxon>
        <taxon>Caenogastropoda</taxon>
        <taxon>Architaenioglossa</taxon>
        <taxon>Ampullarioidea</taxon>
        <taxon>Ampullariidae</taxon>
        <taxon>Pomacea</taxon>
    </lineage>
</organism>
<feature type="repeat" description="ANK" evidence="3">
    <location>
        <begin position="602"/>
        <end position="634"/>
    </location>
</feature>
<dbReference type="Gene3D" id="1.25.40.20">
    <property type="entry name" value="Ankyrin repeat-containing domain"/>
    <property type="match status" value="6"/>
</dbReference>
<feature type="repeat" description="ANK" evidence="3">
    <location>
        <begin position="670"/>
        <end position="702"/>
    </location>
</feature>
<dbReference type="EMBL" id="PZQS01000003">
    <property type="protein sequence ID" value="PVD33490.1"/>
    <property type="molecule type" value="Genomic_DNA"/>
</dbReference>
<evidence type="ECO:0000313" key="5">
    <source>
        <dbReference type="Proteomes" id="UP000245119"/>
    </source>
</evidence>
<feature type="repeat" description="ANK" evidence="3">
    <location>
        <begin position="463"/>
        <end position="495"/>
    </location>
</feature>
<dbReference type="Pfam" id="PF00023">
    <property type="entry name" value="Ank"/>
    <property type="match status" value="2"/>
</dbReference>
<evidence type="ECO:0000256" key="3">
    <source>
        <dbReference type="PROSITE-ProRule" id="PRU00023"/>
    </source>
</evidence>
<feature type="repeat" description="ANK" evidence="3">
    <location>
        <begin position="394"/>
        <end position="426"/>
    </location>
</feature>
<feature type="repeat" description="ANK" evidence="3">
    <location>
        <begin position="210"/>
        <end position="245"/>
    </location>
</feature>
<feature type="repeat" description="ANK" evidence="3">
    <location>
        <begin position="765"/>
        <end position="801"/>
    </location>
</feature>
<evidence type="ECO:0000256" key="2">
    <source>
        <dbReference type="ARBA" id="ARBA00023043"/>
    </source>
</evidence>
<dbReference type="SUPFAM" id="SSF48403">
    <property type="entry name" value="Ankyrin repeat"/>
    <property type="match status" value="4"/>
</dbReference>
<sequence>MESITQSKMSSGPIIIQEMPSLSNSLTFTKKTAELTSAAESSAWTLIDSLLSADNVTKCDIEQSFLLQKLAAAPEVGLSLARDILKKILKHEVDINMMDKNKDTAVVVAARCDNTKMVMELLSRQAALPPDVTHVCSFLQTLTNNWKPQETPYMHALVVKLLWDRLQDTALHSCHKQLHHTLVRLAVTFHTSLVREMFVTEQQVNSVDSEGMAVLHRVAMFDSDDHVRLLHYFISKGANVNLQNTSGDTPLHIAAKNSNWMMMEALLHRQAYSDVTNCEQLSVLHIMASYTDSKRFSEIEHLFQLLIFNNNNVNKKDGEGNTALHLAALAGNITFMKTLLDHGARADGVNDEQKTVLHMMAMAKKEVFSNINSCINVLVLTLKKGVDIQQKNCDGNSALHLAAKHDNGGLVEFLLKYVDDAAQPDSEGFNILHRLAMTISSQGHSLFHKVAQKVGDINAKSKTGDTAIQLAAKCQNWDMVKLLEQEGAAWDELDSEGFHVVHRYAMGDNKKHYSLPSFLENSMHRNPRCWTGDTVLHLAARHGNWSVVKLIVEDVDDINEVDSEGFTVIQRLVMSPTDTFYDNSLISHLIELGADYTCRDQNGDTVLHLATKYGHWKIVKHLANLGAEADTPDSEGFSVLHRIATTDRSHLVTVEEFAQHGTSINHKNLQGNTPLHLAVHHQNWTVAEKLVNCGADVNDVDAEGFTVLHRLGQIQNSDYSYRGLSVSTQDSRGKTPAELAFTLKRWKLFKHLLESGAHLNPILRNGNSYFHELAKCFSHDDMNDIIRLLLSRGFDINLRNDDGDTPVHVAADKGNWDTVKTFVEHGANTNVLDSKGYCLLHKRLKKQTSQRFGYHVIEEPSTYKSHVELLRTFVARGEDVNRRGPDNKTALQLAVANHRWKVVGELISLGADLELSHDEKLSALEHLYCFAWESGAREKMYSFIKYITNDGSDINISFQNERGHGNPKTLLQKSVEKANLQVAIALVECGADVSQMLRDGALLQLLKSRYSGVDHTTRMRFLDLLISRGLDINTKQRGADTLVLDSTGHRGSAPLSTDLFPNKSEDFVPSFSDGNDDFISINYDNDSDNIIYYDGTGFFGSMSPRTSDSDDPYYSGGEFS</sequence>
<feature type="repeat" description="ANK" evidence="3">
    <location>
        <begin position="531"/>
        <end position="563"/>
    </location>
</feature>
<dbReference type="InterPro" id="IPR036770">
    <property type="entry name" value="Ankyrin_rpt-contain_sf"/>
</dbReference>
<dbReference type="OrthoDB" id="7696926at2759"/>
<dbReference type="PANTHER" id="PTHR24126">
    <property type="entry name" value="ANKYRIN REPEAT, PH AND SEC7 DOMAIN CONTAINING PROTEIN SECG-RELATED"/>
    <property type="match status" value="1"/>
</dbReference>
<dbReference type="PROSITE" id="PS50297">
    <property type="entry name" value="ANK_REP_REGION"/>
    <property type="match status" value="7"/>
</dbReference>
<feature type="repeat" description="ANK" evidence="3">
    <location>
        <begin position="246"/>
        <end position="278"/>
    </location>
</feature>
<name>A0A2T7PJC3_POMCA</name>
<feature type="repeat" description="ANK" evidence="3">
    <location>
        <begin position="886"/>
        <end position="918"/>
    </location>
</feature>
<keyword evidence="1" id="KW-0677">Repeat</keyword>
<dbReference type="AlphaFoldDB" id="A0A2T7PJC3"/>
<protein>
    <submittedName>
        <fullName evidence="4">Uncharacterized protein</fullName>
    </submittedName>
</protein>
<dbReference type="PANTHER" id="PTHR24126:SF14">
    <property type="entry name" value="ANK_REP_REGION DOMAIN-CONTAINING PROTEIN"/>
    <property type="match status" value="1"/>
</dbReference>
<dbReference type="Pfam" id="PF12796">
    <property type="entry name" value="Ank_2"/>
    <property type="match status" value="5"/>
</dbReference>
<dbReference type="SMART" id="SM00248">
    <property type="entry name" value="ANK"/>
    <property type="match status" value="19"/>
</dbReference>
<dbReference type="PROSITE" id="PS50088">
    <property type="entry name" value="ANK_REPEAT"/>
    <property type="match status" value="11"/>
</dbReference>
<proteinExistence type="predicted"/>
<accession>A0A2T7PJC3</accession>